<name>A0A5C6U0M3_9BURK</name>
<proteinExistence type="predicted"/>
<dbReference type="EMBL" id="VOPW01000001">
    <property type="protein sequence ID" value="TXC66593.1"/>
    <property type="molecule type" value="Genomic_DNA"/>
</dbReference>
<evidence type="ECO:0000313" key="2">
    <source>
        <dbReference type="EMBL" id="TXC66593.1"/>
    </source>
</evidence>
<dbReference type="Proteomes" id="UP000321832">
    <property type="component" value="Unassembled WGS sequence"/>
</dbReference>
<reference evidence="2 3" key="1">
    <citation type="submission" date="2019-08" db="EMBL/GenBank/DDBJ databases">
        <authorList>
            <person name="Khan S.A."/>
            <person name="Jeon C.O."/>
            <person name="Jeong S.E."/>
        </authorList>
    </citation>
    <scope>NUCLEOTIDE SEQUENCE [LARGE SCALE GENOMIC DNA]</scope>
    <source>
        <strain evidence="3">IMCC1728</strain>
    </source>
</reference>
<evidence type="ECO:0000313" key="3">
    <source>
        <dbReference type="Proteomes" id="UP000321832"/>
    </source>
</evidence>
<evidence type="ECO:0000256" key="1">
    <source>
        <dbReference type="SAM" id="MobiDB-lite"/>
    </source>
</evidence>
<comment type="caution">
    <text evidence="2">The sequence shown here is derived from an EMBL/GenBank/DDBJ whole genome shotgun (WGS) entry which is preliminary data.</text>
</comment>
<protein>
    <submittedName>
        <fullName evidence="2">Uncharacterized protein</fullName>
    </submittedName>
</protein>
<gene>
    <name evidence="2" type="ORF">FSC37_14455</name>
</gene>
<feature type="compositionally biased region" description="Polar residues" evidence="1">
    <location>
        <begin position="19"/>
        <end position="34"/>
    </location>
</feature>
<accession>A0A5C6U0M3</accession>
<sequence length="75" mass="7967">MKWIITRMCANAGPVAAGNSCSRPKSASTTTSSERGALSSGGRITASVATPYYRVVVRTEGPRNTVSYTETIVHF</sequence>
<feature type="region of interest" description="Disordered" evidence="1">
    <location>
        <begin position="18"/>
        <end position="42"/>
    </location>
</feature>
<keyword evidence="3" id="KW-1185">Reference proteome</keyword>
<organism evidence="2 3">
    <name type="scientific">Piscinibacter aquaticus</name>
    <dbReference type="NCBI Taxonomy" id="392597"/>
    <lineage>
        <taxon>Bacteria</taxon>
        <taxon>Pseudomonadati</taxon>
        <taxon>Pseudomonadota</taxon>
        <taxon>Betaproteobacteria</taxon>
        <taxon>Burkholderiales</taxon>
        <taxon>Sphaerotilaceae</taxon>
        <taxon>Piscinibacter</taxon>
    </lineage>
</organism>
<dbReference type="AlphaFoldDB" id="A0A5C6U0M3"/>